<reference evidence="4" key="1">
    <citation type="submission" date="2025-08" db="UniProtKB">
        <authorList>
            <consortium name="RefSeq"/>
        </authorList>
    </citation>
    <scope>IDENTIFICATION</scope>
</reference>
<dbReference type="GO" id="GO:0005886">
    <property type="term" value="C:plasma membrane"/>
    <property type="evidence" value="ECO:0007669"/>
    <property type="project" value="TreeGrafter"/>
</dbReference>
<keyword evidence="2" id="KW-1133">Transmembrane helix</keyword>
<feature type="transmembrane region" description="Helical" evidence="2">
    <location>
        <begin position="44"/>
        <end position="61"/>
    </location>
</feature>
<feature type="transmembrane region" description="Helical" evidence="2">
    <location>
        <begin position="209"/>
        <end position="225"/>
    </location>
</feature>
<organism evidence="3 4">
    <name type="scientific">Diaphorina citri</name>
    <name type="common">Asian citrus psyllid</name>
    <dbReference type="NCBI Taxonomy" id="121845"/>
    <lineage>
        <taxon>Eukaryota</taxon>
        <taxon>Metazoa</taxon>
        <taxon>Ecdysozoa</taxon>
        <taxon>Arthropoda</taxon>
        <taxon>Hexapoda</taxon>
        <taxon>Insecta</taxon>
        <taxon>Pterygota</taxon>
        <taxon>Neoptera</taxon>
        <taxon>Paraneoptera</taxon>
        <taxon>Hemiptera</taxon>
        <taxon>Sternorrhyncha</taxon>
        <taxon>Psylloidea</taxon>
        <taxon>Psyllidae</taxon>
        <taxon>Diaphorininae</taxon>
        <taxon>Diaphorina</taxon>
    </lineage>
</organism>
<feature type="transmembrane region" description="Helical" evidence="2">
    <location>
        <begin position="173"/>
        <end position="197"/>
    </location>
</feature>
<dbReference type="PANTHER" id="PTHR10686:SF18">
    <property type="entry name" value="IP11787P-RELATED"/>
    <property type="match status" value="1"/>
</dbReference>
<dbReference type="PANTHER" id="PTHR10686">
    <property type="entry name" value="FOLATE TRANSPORTER"/>
    <property type="match status" value="1"/>
</dbReference>
<dbReference type="AlphaFoldDB" id="A0A1S4EM81"/>
<dbReference type="InterPro" id="IPR002666">
    <property type="entry name" value="Folate_carrier"/>
</dbReference>
<dbReference type="STRING" id="121845.A0A1S4EM81"/>
<dbReference type="GO" id="GO:0090482">
    <property type="term" value="F:vitamin transmembrane transporter activity"/>
    <property type="evidence" value="ECO:0007669"/>
    <property type="project" value="InterPro"/>
</dbReference>
<keyword evidence="2" id="KW-0812">Transmembrane</keyword>
<evidence type="ECO:0000256" key="2">
    <source>
        <dbReference type="SAM" id="Phobius"/>
    </source>
</evidence>
<dbReference type="KEGG" id="dci:103518290"/>
<name>A0A1S4EM81_DIACI</name>
<dbReference type="Pfam" id="PF01770">
    <property type="entry name" value="Folate_carrier"/>
    <property type="match status" value="2"/>
</dbReference>
<keyword evidence="2" id="KW-0472">Membrane</keyword>
<comment type="similarity">
    <text evidence="1">Belongs to the reduced folate carrier (RFC) transporter (TC 2.A.48) family.</text>
</comment>
<accession>A0A1S4EM81</accession>
<proteinExistence type="inferred from homology"/>
<keyword evidence="3" id="KW-1185">Reference proteome</keyword>
<protein>
    <submittedName>
        <fullName evidence="4">Thiamine transporter 1-like</fullName>
    </submittedName>
</protein>
<dbReference type="Proteomes" id="UP000079169">
    <property type="component" value="Unplaced"/>
</dbReference>
<dbReference type="PaxDb" id="121845-A0A1S4EM81"/>
<gene>
    <name evidence="4" type="primary">LOC103518290</name>
</gene>
<feature type="transmembrane region" description="Helical" evidence="2">
    <location>
        <begin position="81"/>
        <end position="105"/>
    </location>
</feature>
<sequence>MEIFYGTYGSTEVAYYTYIYAKVEPQYFQQVTSYMRGAVLSGRFISSIVSQVLLIGNIMTIDQLNDLTLGGEQIRGNSYTYTHICIDLLGLLVLFTGASAAFLFGRVMLDWTIHGESLLGLLTLAGGILVTLSAFTSSMIFCYVVYVLFGTLYHIQMTVAYSEIAKHIKPDSYALVFGVNSFASLLFQTVMTFTVAGDQVFVLPIRTQFTVYGIFFLLLGSFYLIKAVVTYIRLYTCGVVLPKNPHS</sequence>
<evidence type="ECO:0000313" key="4">
    <source>
        <dbReference type="RefSeq" id="XP_017303274.1"/>
    </source>
</evidence>
<dbReference type="GeneID" id="103518290"/>
<feature type="transmembrane region" description="Helical" evidence="2">
    <location>
        <begin position="117"/>
        <end position="137"/>
    </location>
</feature>
<evidence type="ECO:0000256" key="1">
    <source>
        <dbReference type="ARBA" id="ARBA00005773"/>
    </source>
</evidence>
<dbReference type="RefSeq" id="XP_017303274.1">
    <property type="nucleotide sequence ID" value="XM_017447785.2"/>
</dbReference>
<feature type="transmembrane region" description="Helical" evidence="2">
    <location>
        <begin position="143"/>
        <end position="161"/>
    </location>
</feature>
<evidence type="ECO:0000313" key="3">
    <source>
        <dbReference type="Proteomes" id="UP000079169"/>
    </source>
</evidence>